<dbReference type="GO" id="GO:0005741">
    <property type="term" value="C:mitochondrial outer membrane"/>
    <property type="evidence" value="ECO:0007669"/>
    <property type="project" value="UniProtKB-SubCell"/>
</dbReference>
<dbReference type="CDD" id="cd09912">
    <property type="entry name" value="DLP_2"/>
    <property type="match status" value="1"/>
</dbReference>
<name>A0AAW0XAL5_CHEQU</name>
<dbReference type="GO" id="GO:0003924">
    <property type="term" value="F:GTPase activity"/>
    <property type="evidence" value="ECO:0007669"/>
    <property type="project" value="InterPro"/>
</dbReference>
<dbReference type="GO" id="GO:0005525">
    <property type="term" value="F:GTP binding"/>
    <property type="evidence" value="ECO:0007669"/>
    <property type="project" value="UniProtKB-KW"/>
</dbReference>
<gene>
    <name evidence="13" type="ORF">OTU49_002259</name>
</gene>
<dbReference type="FunFam" id="3.40.50.300:FF:000214">
    <property type="entry name" value="Mitofusin 2"/>
    <property type="match status" value="1"/>
</dbReference>
<dbReference type="InterPro" id="IPR045063">
    <property type="entry name" value="Dynamin_N"/>
</dbReference>
<dbReference type="Gene3D" id="3.40.50.300">
    <property type="entry name" value="P-loop containing nucleotide triphosphate hydrolases"/>
    <property type="match status" value="1"/>
</dbReference>
<dbReference type="SUPFAM" id="SSF52540">
    <property type="entry name" value="P-loop containing nucleoside triphosphate hydrolases"/>
    <property type="match status" value="1"/>
</dbReference>
<sequence length="367" mass="40206">TMSSVLNRSTSMLNGGEMFFGGASGVGGSGDGGGGERGGMALRDSLVGVIGARHLRESPTSSPLQIFVRAKKKINDIYQEIEEYVAEATLFLEGVHNDKGLIGEKDLNDFKSYSTKVAGIKEVLARDHMKVAFFGRTSNGKSTVINAMMGEKILPSGIGHTTNCFLQVEGIDTNEPYLTTEGSSEKQNIKGIGQLAHALCNNRLGDSTLVRIHWPKTRCPLLMDDVVLVDSPGIDVSESLDDWIDKHCLDADVFVLVANSESTLMNTEKNFFHKVSARLSKPNIFILQNRWDMAASEPDFLNEPNTGQSEVRKQHLERTIAFLVDELKVVKGPQAEKRVFFVSAKEALQQRLSEAKGHPNNNLEGLI</sequence>
<evidence type="ECO:0000256" key="9">
    <source>
        <dbReference type="ARBA" id="ARBA00023134"/>
    </source>
</evidence>
<proteinExistence type="predicted"/>
<evidence type="ECO:0000256" key="4">
    <source>
        <dbReference type="ARBA" id="ARBA00022787"/>
    </source>
</evidence>
<keyword evidence="5" id="KW-0378">Hydrolase</keyword>
<comment type="subcellular location">
    <subcellularLocation>
        <location evidence="1">Mitochondrion outer membrane</location>
        <topology evidence="1">Multi-pass membrane protein</topology>
    </subcellularLocation>
</comment>
<evidence type="ECO:0000256" key="2">
    <source>
        <dbReference type="ARBA" id="ARBA00022692"/>
    </source>
</evidence>
<dbReference type="AlphaFoldDB" id="A0AAW0XAL5"/>
<dbReference type="Pfam" id="PF00350">
    <property type="entry name" value="Dynamin_N"/>
    <property type="match status" value="1"/>
</dbReference>
<keyword evidence="7" id="KW-0175">Coiled coil</keyword>
<dbReference type="PROSITE" id="PS51718">
    <property type="entry name" value="G_DYNAMIN_2"/>
    <property type="match status" value="1"/>
</dbReference>
<evidence type="ECO:0000259" key="12">
    <source>
        <dbReference type="PROSITE" id="PS51718"/>
    </source>
</evidence>
<evidence type="ECO:0000256" key="5">
    <source>
        <dbReference type="ARBA" id="ARBA00022801"/>
    </source>
</evidence>
<dbReference type="PANTHER" id="PTHR10465">
    <property type="entry name" value="TRANSMEMBRANE GTPASE FZO1"/>
    <property type="match status" value="1"/>
</dbReference>
<keyword evidence="3" id="KW-0547">Nucleotide-binding</keyword>
<keyword evidence="4" id="KW-1000">Mitochondrion outer membrane</keyword>
<evidence type="ECO:0000256" key="3">
    <source>
        <dbReference type="ARBA" id="ARBA00022741"/>
    </source>
</evidence>
<organism evidence="13 14">
    <name type="scientific">Cherax quadricarinatus</name>
    <name type="common">Australian red claw crayfish</name>
    <dbReference type="NCBI Taxonomy" id="27406"/>
    <lineage>
        <taxon>Eukaryota</taxon>
        <taxon>Metazoa</taxon>
        <taxon>Ecdysozoa</taxon>
        <taxon>Arthropoda</taxon>
        <taxon>Crustacea</taxon>
        <taxon>Multicrustacea</taxon>
        <taxon>Malacostraca</taxon>
        <taxon>Eumalacostraca</taxon>
        <taxon>Eucarida</taxon>
        <taxon>Decapoda</taxon>
        <taxon>Pleocyemata</taxon>
        <taxon>Astacidea</taxon>
        <taxon>Parastacoidea</taxon>
        <taxon>Parastacidae</taxon>
        <taxon>Cherax</taxon>
    </lineage>
</organism>
<dbReference type="PANTHER" id="PTHR10465:SF3">
    <property type="entry name" value="TRANSMEMBRANE GTPASE MARF-RELATED"/>
    <property type="match status" value="1"/>
</dbReference>
<feature type="domain" description="Dynamin-type G" evidence="12">
    <location>
        <begin position="125"/>
        <end position="367"/>
    </location>
</feature>
<protein>
    <recommendedName>
        <fullName evidence="12">Dynamin-type G domain-containing protein</fullName>
    </recommendedName>
</protein>
<dbReference type="InterPro" id="IPR030381">
    <property type="entry name" value="G_DYNAMIN_dom"/>
</dbReference>
<dbReference type="Proteomes" id="UP001445076">
    <property type="component" value="Unassembled WGS sequence"/>
</dbReference>
<feature type="non-terminal residue" evidence="13">
    <location>
        <position position="1"/>
    </location>
</feature>
<keyword evidence="10" id="KW-0472">Membrane</keyword>
<evidence type="ECO:0000256" key="8">
    <source>
        <dbReference type="ARBA" id="ARBA00023128"/>
    </source>
</evidence>
<dbReference type="EMBL" id="JARKIK010000030">
    <property type="protein sequence ID" value="KAK8741538.1"/>
    <property type="molecule type" value="Genomic_DNA"/>
</dbReference>
<evidence type="ECO:0000256" key="6">
    <source>
        <dbReference type="ARBA" id="ARBA00022989"/>
    </source>
</evidence>
<keyword evidence="6" id="KW-1133">Transmembrane helix</keyword>
<accession>A0AAW0XAL5</accession>
<dbReference type="InterPro" id="IPR027094">
    <property type="entry name" value="Mitofusin_fam"/>
</dbReference>
<dbReference type="GO" id="GO:0008053">
    <property type="term" value="P:mitochondrial fusion"/>
    <property type="evidence" value="ECO:0007669"/>
    <property type="project" value="TreeGrafter"/>
</dbReference>
<evidence type="ECO:0000256" key="1">
    <source>
        <dbReference type="ARBA" id="ARBA00004374"/>
    </source>
</evidence>
<evidence type="ECO:0000313" key="14">
    <source>
        <dbReference type="Proteomes" id="UP001445076"/>
    </source>
</evidence>
<evidence type="ECO:0000256" key="11">
    <source>
        <dbReference type="ARBA" id="ARBA00048548"/>
    </source>
</evidence>
<keyword evidence="2" id="KW-0812">Transmembrane</keyword>
<dbReference type="InterPro" id="IPR027417">
    <property type="entry name" value="P-loop_NTPase"/>
</dbReference>
<reference evidence="13 14" key="1">
    <citation type="journal article" date="2024" name="BMC Genomics">
        <title>Genome assembly of redclaw crayfish (Cherax quadricarinatus) provides insights into its immune adaptation and hypoxia tolerance.</title>
        <authorList>
            <person name="Liu Z."/>
            <person name="Zheng J."/>
            <person name="Li H."/>
            <person name="Fang K."/>
            <person name="Wang S."/>
            <person name="He J."/>
            <person name="Zhou D."/>
            <person name="Weng S."/>
            <person name="Chi M."/>
            <person name="Gu Z."/>
            <person name="He J."/>
            <person name="Li F."/>
            <person name="Wang M."/>
        </authorList>
    </citation>
    <scope>NUCLEOTIDE SEQUENCE [LARGE SCALE GENOMIC DNA]</scope>
    <source>
        <strain evidence="13">ZL_2023a</strain>
    </source>
</reference>
<evidence type="ECO:0000256" key="10">
    <source>
        <dbReference type="ARBA" id="ARBA00023136"/>
    </source>
</evidence>
<evidence type="ECO:0000256" key="7">
    <source>
        <dbReference type="ARBA" id="ARBA00023054"/>
    </source>
</evidence>
<dbReference type="GO" id="GO:0051646">
    <property type="term" value="P:mitochondrion localization"/>
    <property type="evidence" value="ECO:0007669"/>
    <property type="project" value="TreeGrafter"/>
</dbReference>
<keyword evidence="9" id="KW-0342">GTP-binding</keyword>
<keyword evidence="8" id="KW-0496">Mitochondrion</keyword>
<evidence type="ECO:0000313" key="13">
    <source>
        <dbReference type="EMBL" id="KAK8741538.1"/>
    </source>
</evidence>
<keyword evidence="14" id="KW-1185">Reference proteome</keyword>
<comment type="catalytic activity">
    <reaction evidence="11">
        <text>GTP + H2O = GDP + phosphate + H(+)</text>
        <dbReference type="Rhea" id="RHEA:19669"/>
        <dbReference type="ChEBI" id="CHEBI:15377"/>
        <dbReference type="ChEBI" id="CHEBI:15378"/>
        <dbReference type="ChEBI" id="CHEBI:37565"/>
        <dbReference type="ChEBI" id="CHEBI:43474"/>
        <dbReference type="ChEBI" id="CHEBI:58189"/>
    </reaction>
</comment>
<comment type="caution">
    <text evidence="13">The sequence shown here is derived from an EMBL/GenBank/DDBJ whole genome shotgun (WGS) entry which is preliminary data.</text>
</comment>